<reference evidence="3 4" key="1">
    <citation type="journal article" date="2024" name="J Genomics">
        <title>Draft genome sequencing and assembly of Favolaschia claudopus CIRM-BRFM 2984 isolated from oak limbs.</title>
        <authorList>
            <person name="Navarro D."/>
            <person name="Drula E."/>
            <person name="Chaduli D."/>
            <person name="Cazenave R."/>
            <person name="Ahrendt S."/>
            <person name="Wang J."/>
            <person name="Lipzen A."/>
            <person name="Daum C."/>
            <person name="Barry K."/>
            <person name="Grigoriev I.V."/>
            <person name="Favel A."/>
            <person name="Rosso M.N."/>
            <person name="Martin F."/>
        </authorList>
    </citation>
    <scope>NUCLEOTIDE SEQUENCE [LARGE SCALE GENOMIC DNA]</scope>
    <source>
        <strain evidence="3 4">CIRM-BRFM 2984</strain>
    </source>
</reference>
<feature type="transmembrane region" description="Helical" evidence="2">
    <location>
        <begin position="72"/>
        <end position="92"/>
    </location>
</feature>
<organism evidence="3 4">
    <name type="scientific">Favolaschia claudopus</name>
    <dbReference type="NCBI Taxonomy" id="2862362"/>
    <lineage>
        <taxon>Eukaryota</taxon>
        <taxon>Fungi</taxon>
        <taxon>Dikarya</taxon>
        <taxon>Basidiomycota</taxon>
        <taxon>Agaricomycotina</taxon>
        <taxon>Agaricomycetes</taxon>
        <taxon>Agaricomycetidae</taxon>
        <taxon>Agaricales</taxon>
        <taxon>Marasmiineae</taxon>
        <taxon>Mycenaceae</taxon>
        <taxon>Favolaschia</taxon>
    </lineage>
</organism>
<evidence type="ECO:0000313" key="3">
    <source>
        <dbReference type="EMBL" id="KAK7042460.1"/>
    </source>
</evidence>
<evidence type="ECO:0000313" key="4">
    <source>
        <dbReference type="Proteomes" id="UP001362999"/>
    </source>
</evidence>
<keyword evidence="2" id="KW-0812">Transmembrane</keyword>
<gene>
    <name evidence="3" type="ORF">R3P38DRAFT_2890616</name>
</gene>
<dbReference type="AlphaFoldDB" id="A0AAW0CU71"/>
<evidence type="ECO:0000256" key="2">
    <source>
        <dbReference type="SAM" id="Phobius"/>
    </source>
</evidence>
<name>A0AAW0CU71_9AGAR</name>
<comment type="caution">
    <text evidence="3">The sequence shown here is derived from an EMBL/GenBank/DDBJ whole genome shotgun (WGS) entry which is preliminary data.</text>
</comment>
<feature type="region of interest" description="Disordered" evidence="1">
    <location>
        <begin position="1"/>
        <end position="28"/>
    </location>
</feature>
<keyword evidence="4" id="KW-1185">Reference proteome</keyword>
<protein>
    <submittedName>
        <fullName evidence="3">Ankyrin repeat family protein</fullName>
    </submittedName>
</protein>
<evidence type="ECO:0000256" key="1">
    <source>
        <dbReference type="SAM" id="MobiDB-lite"/>
    </source>
</evidence>
<proteinExistence type="predicted"/>
<dbReference type="EMBL" id="JAWWNJ010000013">
    <property type="protein sequence ID" value="KAK7042460.1"/>
    <property type="molecule type" value="Genomic_DNA"/>
</dbReference>
<dbReference type="Proteomes" id="UP001362999">
    <property type="component" value="Unassembled WGS sequence"/>
</dbReference>
<keyword evidence="2" id="KW-0472">Membrane</keyword>
<accession>A0AAW0CU71</accession>
<sequence length="423" mass="46362">MIIDDVNDSERSPLKGSQTVPPPPHLSEKCPTSFASAILIPPPAPAPIIAQPPRKRSRSNHHHRGRFRARKCLIAGSVALNCLLFLLLIRVLPRHTTIHDSSEDGEGDDGDGALSGGHLDVVSSSVSFPRVLMTVRHHSTEVRDRANVCWMERMDAYGLGIFTPAPFDGQTPKDRLEFKLTLLLPAGSGSSLPVYNLESRLPSFSTHLDIPPDSLEFDNLFLFSQNEPITAKSVFARNATVQTSNGVISGSFEASDALSLVTSNAPIDATVKLYNRNVFKTTELMIQTRNAQLQSDISLTTSSASGEGGKFDIEATTSDGPLFVTFPDSPTHSILTFNGQTSNSPANVWLNNAFEGEFALSSNLVFVDRRPFLDPRKLRSVFWEPLKNGMIVGSVRWKLPVWKTKIPGFVRVGTTNNLLNLYV</sequence>
<keyword evidence="2" id="KW-1133">Transmembrane helix</keyword>